<evidence type="ECO:0000313" key="2">
    <source>
        <dbReference type="EMBL" id="KEF53245.1"/>
    </source>
</evidence>
<comment type="caution">
    <text evidence="2">The sequence shown here is derived from an EMBL/GenBank/DDBJ whole genome shotgun (WGS) entry which is preliminary data.</text>
</comment>
<protein>
    <submittedName>
        <fullName evidence="2">Uncharacterized protein</fullName>
    </submittedName>
</protein>
<reference evidence="2 3" key="1">
    <citation type="submission" date="2013-03" db="EMBL/GenBank/DDBJ databases">
        <title>The Genome Sequence of Exophiala aquamarina CBS 119918.</title>
        <authorList>
            <consortium name="The Broad Institute Genomics Platform"/>
            <person name="Cuomo C."/>
            <person name="de Hoog S."/>
            <person name="Gorbushina A."/>
            <person name="Walker B."/>
            <person name="Young S.K."/>
            <person name="Zeng Q."/>
            <person name="Gargeya S."/>
            <person name="Fitzgerald M."/>
            <person name="Haas B."/>
            <person name="Abouelleil A."/>
            <person name="Allen A.W."/>
            <person name="Alvarado L."/>
            <person name="Arachchi H.M."/>
            <person name="Berlin A.M."/>
            <person name="Chapman S.B."/>
            <person name="Gainer-Dewar J."/>
            <person name="Goldberg J."/>
            <person name="Griggs A."/>
            <person name="Gujja S."/>
            <person name="Hansen M."/>
            <person name="Howarth C."/>
            <person name="Imamovic A."/>
            <person name="Ireland A."/>
            <person name="Larimer J."/>
            <person name="McCowan C."/>
            <person name="Murphy C."/>
            <person name="Pearson M."/>
            <person name="Poon T.W."/>
            <person name="Priest M."/>
            <person name="Roberts A."/>
            <person name="Saif S."/>
            <person name="Shea T."/>
            <person name="Sisk P."/>
            <person name="Sykes S."/>
            <person name="Wortman J."/>
            <person name="Nusbaum C."/>
            <person name="Birren B."/>
        </authorList>
    </citation>
    <scope>NUCLEOTIDE SEQUENCE [LARGE SCALE GENOMIC DNA]</scope>
    <source>
        <strain evidence="2 3">CBS 119918</strain>
    </source>
</reference>
<organism evidence="2 3">
    <name type="scientific">Exophiala aquamarina CBS 119918</name>
    <dbReference type="NCBI Taxonomy" id="1182545"/>
    <lineage>
        <taxon>Eukaryota</taxon>
        <taxon>Fungi</taxon>
        <taxon>Dikarya</taxon>
        <taxon>Ascomycota</taxon>
        <taxon>Pezizomycotina</taxon>
        <taxon>Eurotiomycetes</taxon>
        <taxon>Chaetothyriomycetidae</taxon>
        <taxon>Chaetothyriales</taxon>
        <taxon>Herpotrichiellaceae</taxon>
        <taxon>Exophiala</taxon>
    </lineage>
</organism>
<dbReference type="Proteomes" id="UP000027920">
    <property type="component" value="Unassembled WGS sequence"/>
</dbReference>
<gene>
    <name evidence="2" type="ORF">A1O9_10693</name>
</gene>
<dbReference type="GeneID" id="25285597"/>
<keyword evidence="3" id="KW-1185">Reference proteome</keyword>
<accession>A0A072PCG1</accession>
<name>A0A072PCG1_9EURO</name>
<dbReference type="EMBL" id="AMGV01000014">
    <property type="protein sequence ID" value="KEF53245.1"/>
    <property type="molecule type" value="Genomic_DNA"/>
</dbReference>
<dbReference type="AlphaFoldDB" id="A0A072PCG1"/>
<feature type="region of interest" description="Disordered" evidence="1">
    <location>
        <begin position="1"/>
        <end position="55"/>
    </location>
</feature>
<dbReference type="VEuPathDB" id="FungiDB:A1O9_10693"/>
<dbReference type="RefSeq" id="XP_013255835.1">
    <property type="nucleotide sequence ID" value="XM_013400381.1"/>
</dbReference>
<evidence type="ECO:0000256" key="1">
    <source>
        <dbReference type="SAM" id="MobiDB-lite"/>
    </source>
</evidence>
<dbReference type="OrthoDB" id="4138114at2759"/>
<sequence>MSSQSGSSGIRRDCSSPPMIDPLQQLPFKQDRNPGSEILYSRPPSEEQSQPDLNETQQHIASKENFGQATSPLANIDTPSSNADVPWTPQNASVVEDGLTLAENGEPYVPIEDQEEGVNDVMSGAVGMLDTPLTGDACNENNFLLSPTMVEAQTVMPFKLLRARDLQKIFPIYLENDDSWYALPENFYIPVFGLVQAVVELQSLITAGSQHIPDEIVICALAKRGGTSNEEVVYPEQIEPLIDTSDPDFDWEFWAIMRAQGTRH</sequence>
<dbReference type="HOGENOM" id="CLU_1053858_0_0_1"/>
<proteinExistence type="predicted"/>
<evidence type="ECO:0000313" key="3">
    <source>
        <dbReference type="Proteomes" id="UP000027920"/>
    </source>
</evidence>
<feature type="compositionally biased region" description="Polar residues" evidence="1">
    <location>
        <begin position="46"/>
        <end position="55"/>
    </location>
</feature>